<dbReference type="EMBL" id="BGZK01001488">
    <property type="protein sequence ID" value="GBP80905.1"/>
    <property type="molecule type" value="Genomic_DNA"/>
</dbReference>
<comment type="caution">
    <text evidence="1">The sequence shown here is derived from an EMBL/GenBank/DDBJ whole genome shotgun (WGS) entry which is preliminary data.</text>
</comment>
<keyword evidence="2" id="KW-1185">Reference proteome</keyword>
<dbReference type="AlphaFoldDB" id="A0A4C1Z2S6"/>
<name>A0A4C1Z2S6_EUMVA</name>
<reference evidence="1 2" key="1">
    <citation type="journal article" date="2019" name="Commun. Biol.">
        <title>The bagworm genome reveals a unique fibroin gene that provides high tensile strength.</title>
        <authorList>
            <person name="Kono N."/>
            <person name="Nakamura H."/>
            <person name="Ohtoshi R."/>
            <person name="Tomita M."/>
            <person name="Numata K."/>
            <person name="Arakawa K."/>
        </authorList>
    </citation>
    <scope>NUCLEOTIDE SEQUENCE [LARGE SCALE GENOMIC DNA]</scope>
</reference>
<accession>A0A4C1Z2S6</accession>
<evidence type="ECO:0000313" key="1">
    <source>
        <dbReference type="EMBL" id="GBP80905.1"/>
    </source>
</evidence>
<gene>
    <name evidence="1" type="ORF">EVAR_48986_1</name>
</gene>
<sequence length="96" mass="11028">MYRPTTCVRNIKTVEKNYDTSAEVASHRSNAASHTSSPRYNILRAALRLQSATARRGVRRPSDEAKRWRGYLRKDARTRFAMRPVSAAGKKIKEYD</sequence>
<organism evidence="1 2">
    <name type="scientific">Eumeta variegata</name>
    <name type="common">Bagworm moth</name>
    <name type="synonym">Eumeta japonica</name>
    <dbReference type="NCBI Taxonomy" id="151549"/>
    <lineage>
        <taxon>Eukaryota</taxon>
        <taxon>Metazoa</taxon>
        <taxon>Ecdysozoa</taxon>
        <taxon>Arthropoda</taxon>
        <taxon>Hexapoda</taxon>
        <taxon>Insecta</taxon>
        <taxon>Pterygota</taxon>
        <taxon>Neoptera</taxon>
        <taxon>Endopterygota</taxon>
        <taxon>Lepidoptera</taxon>
        <taxon>Glossata</taxon>
        <taxon>Ditrysia</taxon>
        <taxon>Tineoidea</taxon>
        <taxon>Psychidae</taxon>
        <taxon>Oiketicinae</taxon>
        <taxon>Eumeta</taxon>
    </lineage>
</organism>
<proteinExistence type="predicted"/>
<dbReference type="Proteomes" id="UP000299102">
    <property type="component" value="Unassembled WGS sequence"/>
</dbReference>
<protein>
    <submittedName>
        <fullName evidence="1">Uncharacterized protein</fullName>
    </submittedName>
</protein>
<evidence type="ECO:0000313" key="2">
    <source>
        <dbReference type="Proteomes" id="UP000299102"/>
    </source>
</evidence>